<dbReference type="KEGG" id="vg:65099821"/>
<sequence length="152" mass="17616">MTENFKINTHNLCRYKKCCKNNKNVLNSPTIFTSSLKIDGSVKPTEDIDWNDNKITNVAEPTEPTDIVTKKYTDEKVESFPKPKRIVYDNFFQGGNSREIDTTQYPDWTHIFVTVKINLQTIFCVIHRNWVGVEFTFNIYGDGIPQNMVSNL</sequence>
<evidence type="ECO:0000313" key="2">
    <source>
        <dbReference type="Proteomes" id="UP000297192"/>
    </source>
</evidence>
<evidence type="ECO:0000313" key="1">
    <source>
        <dbReference type="EMBL" id="ATE87058.1"/>
    </source>
</evidence>
<dbReference type="GeneID" id="65099821"/>
<accession>A0A291B0N5</accession>
<protein>
    <submittedName>
        <fullName evidence="1">Uncharacterized protein</fullName>
    </submittedName>
</protein>
<proteinExistence type="predicted"/>
<dbReference type="EMBL" id="MF599468">
    <property type="protein sequence ID" value="ATE87058.1"/>
    <property type="molecule type" value="Genomic_DNA"/>
</dbReference>
<name>A0A291B0N5_9VIRU</name>
<dbReference type="Proteomes" id="UP000297192">
    <property type="component" value="Segment"/>
</dbReference>
<reference evidence="1" key="1">
    <citation type="journal article" date="2017" name="Arch. Virol.">
        <title>Complete genome sequence of shrimp hemocyte iridescent virus (SHIV) isolated from white leg shrimp, Litopenaeus vannamei.</title>
        <authorList>
            <person name="Qiu L."/>
            <person name="Chen M.M."/>
            <person name="Wang R.Y."/>
            <person name="Wan X.Y."/>
            <person name="Li C."/>
            <person name="Zhang Q.L."/>
            <person name="Dong X."/>
            <person name="Yang B."/>
            <person name="Xiang J.H."/>
            <person name="Huang J."/>
        </authorList>
    </citation>
    <scope>NUCLEOTIDE SEQUENCE [LARGE SCALE GENOMIC DNA]</scope>
    <source>
        <strain evidence="1">20141215</strain>
    </source>
</reference>
<dbReference type="RefSeq" id="YP_010084801.1">
    <property type="nucleotide sequence ID" value="NC_055165.1"/>
</dbReference>
<organism evidence="1">
    <name type="scientific">Shrimp hemocyte iridescent virus</name>
    <dbReference type="NCBI Taxonomy" id="2039780"/>
    <lineage>
        <taxon>Viruses</taxon>
        <taxon>Varidnaviria</taxon>
        <taxon>Bamfordvirae</taxon>
        <taxon>Nucleocytoviricota</taxon>
        <taxon>Megaviricetes</taxon>
        <taxon>Pimascovirales</taxon>
        <taxon>Pimascovirales incertae sedis</taxon>
        <taxon>Iridoviridae</taxon>
        <taxon>Betairidovirinae</taxon>
        <taxon>Decapodiridovirus</taxon>
        <taxon>Decapodiridovirus litopenaeus1</taxon>
        <taxon>Decapod iridescent virus 1</taxon>
    </lineage>
</organism>
<gene>
    <name evidence="1" type="primary">49L</name>
</gene>
<keyword evidence="2" id="KW-1185">Reference proteome</keyword>
<reference evidence="1" key="2">
    <citation type="journal article" date="2017" name="Sci. Rep.">
        <title>Characterization of a new member of Iridoviridae, Shrimp hemocyte iridescent virus (SHIV), found in white leg shrimp (Litopenaeus vannamei).</title>
        <authorList>
            <person name="Qiu L."/>
            <person name="Chen M.M."/>
            <person name="Wan X.Y."/>
            <person name="Li C."/>
            <person name="Zhang Q.L."/>
            <person name="Wang R.Y."/>
            <person name="Cheng D.Y."/>
            <person name="Dong X."/>
            <person name="Yang B."/>
            <person name="Wang X.H."/>
            <person name="Xiang J.H."/>
            <person name="Huang J."/>
        </authorList>
    </citation>
    <scope>NUCLEOTIDE SEQUENCE [LARGE SCALE GENOMIC DNA]</scope>
    <source>
        <strain evidence="1">20141215</strain>
    </source>
</reference>